<dbReference type="OrthoDB" id="9781411at2"/>
<feature type="transmembrane region" description="Helical" evidence="10">
    <location>
        <begin position="357"/>
        <end position="377"/>
    </location>
</feature>
<reference evidence="13" key="1">
    <citation type="submission" date="2016-12" db="EMBL/GenBank/DDBJ databases">
        <title>Complete Genome Sequence of Beggiatoa leptomitiformis D-401.</title>
        <authorList>
            <person name="Fomenkov A."/>
            <person name="Vincze T."/>
            <person name="Grabovich M."/>
            <person name="Anton B.P."/>
            <person name="Dubinina G."/>
            <person name="Orlova M."/>
            <person name="Belousova E."/>
            <person name="Roberts R.J."/>
        </authorList>
    </citation>
    <scope>NUCLEOTIDE SEQUENCE [LARGE SCALE GENOMIC DNA]</scope>
    <source>
        <strain evidence="13">D-401</strain>
    </source>
</reference>
<accession>A0A2N9YDU4</accession>
<feature type="transmembrane region" description="Helical" evidence="10">
    <location>
        <begin position="149"/>
        <end position="174"/>
    </location>
</feature>
<proteinExistence type="inferred from homology"/>
<dbReference type="Gene3D" id="1.20.1530.20">
    <property type="match status" value="1"/>
</dbReference>
<feature type="transmembrane region" description="Helical" evidence="10">
    <location>
        <begin position="466"/>
        <end position="485"/>
    </location>
</feature>
<dbReference type="GO" id="GO:0016020">
    <property type="term" value="C:membrane"/>
    <property type="evidence" value="ECO:0007669"/>
    <property type="project" value="UniProtKB-SubCell"/>
</dbReference>
<evidence type="ECO:0000313" key="12">
    <source>
        <dbReference type="EMBL" id="AUI68662.1"/>
    </source>
</evidence>
<evidence type="ECO:0000256" key="5">
    <source>
        <dbReference type="ARBA" id="ARBA00022538"/>
    </source>
</evidence>
<protein>
    <submittedName>
        <fullName evidence="12">Cation/H(+) antiporter</fullName>
    </submittedName>
</protein>
<evidence type="ECO:0000256" key="6">
    <source>
        <dbReference type="ARBA" id="ARBA00022692"/>
    </source>
</evidence>
<dbReference type="EMBL" id="CP018889">
    <property type="protein sequence ID" value="AUI68662.1"/>
    <property type="molecule type" value="Genomic_DNA"/>
</dbReference>
<dbReference type="Pfam" id="PF00999">
    <property type="entry name" value="Na_H_Exchanger"/>
    <property type="match status" value="1"/>
</dbReference>
<feature type="transmembrane region" description="Helical" evidence="10">
    <location>
        <begin position="6"/>
        <end position="24"/>
    </location>
</feature>
<dbReference type="GO" id="GO:0006813">
    <property type="term" value="P:potassium ion transport"/>
    <property type="evidence" value="ECO:0007669"/>
    <property type="project" value="UniProtKB-KW"/>
</dbReference>
<dbReference type="InterPro" id="IPR006153">
    <property type="entry name" value="Cation/H_exchanger_TM"/>
</dbReference>
<dbReference type="KEGG" id="blep:AL038_16180"/>
<evidence type="ECO:0000256" key="7">
    <source>
        <dbReference type="ARBA" id="ARBA00022989"/>
    </source>
</evidence>
<evidence type="ECO:0000256" key="2">
    <source>
        <dbReference type="ARBA" id="ARBA00005551"/>
    </source>
</evidence>
<dbReference type="Pfam" id="PF02080">
    <property type="entry name" value="TrkA_C"/>
    <property type="match status" value="1"/>
</dbReference>
<evidence type="ECO:0000256" key="9">
    <source>
        <dbReference type="ARBA" id="ARBA00023136"/>
    </source>
</evidence>
<feature type="domain" description="RCK C-terminal" evidence="11">
    <location>
        <begin position="586"/>
        <end position="670"/>
    </location>
</feature>
<dbReference type="InterPro" id="IPR036721">
    <property type="entry name" value="RCK_C_sf"/>
</dbReference>
<feature type="transmembrane region" description="Helical" evidence="10">
    <location>
        <begin position="273"/>
        <end position="291"/>
    </location>
</feature>
<keyword evidence="8" id="KW-0406">Ion transport</keyword>
<dbReference type="AlphaFoldDB" id="A0A2N9YDU4"/>
<feature type="transmembrane region" description="Helical" evidence="10">
    <location>
        <begin position="513"/>
        <end position="536"/>
    </location>
</feature>
<feature type="transmembrane region" description="Helical" evidence="10">
    <location>
        <begin position="221"/>
        <end position="253"/>
    </location>
</feature>
<keyword evidence="5" id="KW-0630">Potassium</keyword>
<dbReference type="PANTHER" id="PTHR42751:SF3">
    <property type="entry name" value="SODIUM_GLUTAMATE SYMPORTER"/>
    <property type="match status" value="1"/>
</dbReference>
<keyword evidence="9 10" id="KW-0472">Membrane</keyword>
<dbReference type="PROSITE" id="PS51202">
    <property type="entry name" value="RCK_C"/>
    <property type="match status" value="1"/>
</dbReference>
<dbReference type="PANTHER" id="PTHR42751">
    <property type="entry name" value="SODIUM/HYDROGEN EXCHANGER FAMILY/TRKA DOMAIN PROTEIN"/>
    <property type="match status" value="1"/>
</dbReference>
<feature type="transmembrane region" description="Helical" evidence="10">
    <location>
        <begin position="119"/>
        <end position="137"/>
    </location>
</feature>
<keyword evidence="6 10" id="KW-0812">Transmembrane</keyword>
<evidence type="ECO:0000256" key="1">
    <source>
        <dbReference type="ARBA" id="ARBA00004141"/>
    </source>
</evidence>
<evidence type="ECO:0000256" key="4">
    <source>
        <dbReference type="ARBA" id="ARBA00022449"/>
    </source>
</evidence>
<dbReference type="SUPFAM" id="SSF116726">
    <property type="entry name" value="TrkA C-terminal domain-like"/>
    <property type="match status" value="1"/>
</dbReference>
<name>A0A2N9YDU4_9GAMM</name>
<comment type="subcellular location">
    <subcellularLocation>
        <location evidence="1">Membrane</location>
        <topology evidence="1">Multi-pass membrane protein</topology>
    </subcellularLocation>
</comment>
<dbReference type="STRING" id="288004.AL038_16180"/>
<comment type="similarity">
    <text evidence="2">Belongs to the monovalent cation:proton antiporter 2 (CPA2) transporter (TC 2.A.37) family.</text>
</comment>
<dbReference type="RefSeq" id="WP_062154582.1">
    <property type="nucleotide sequence ID" value="NZ_CP012373.2"/>
</dbReference>
<dbReference type="GO" id="GO:0015297">
    <property type="term" value="F:antiporter activity"/>
    <property type="evidence" value="ECO:0007669"/>
    <property type="project" value="UniProtKB-KW"/>
</dbReference>
<gene>
    <name evidence="12" type="ORF">BLE401_08070</name>
</gene>
<feature type="transmembrane region" description="Helical" evidence="10">
    <location>
        <begin position="298"/>
        <end position="320"/>
    </location>
</feature>
<keyword evidence="7 10" id="KW-1133">Transmembrane helix</keyword>
<evidence type="ECO:0000259" key="11">
    <source>
        <dbReference type="PROSITE" id="PS51202"/>
    </source>
</evidence>
<dbReference type="GO" id="GO:1902600">
    <property type="term" value="P:proton transmembrane transport"/>
    <property type="evidence" value="ECO:0007669"/>
    <property type="project" value="InterPro"/>
</dbReference>
<evidence type="ECO:0000256" key="10">
    <source>
        <dbReference type="SAM" id="Phobius"/>
    </source>
</evidence>
<evidence type="ECO:0000256" key="3">
    <source>
        <dbReference type="ARBA" id="ARBA00022448"/>
    </source>
</evidence>
<sequence>MHHIDLLQDLAVIMVIAGAVTILFHRFKQPVVLGYIVAGLIISPHTPPFMLVQDEQTIKTLAELGVILLMFSIGQHFQLSKLLKVGATAFIAAFLEILVMVWVGYHLGQWFGWNAMDSLFLGAILSISSTTIIIKALQDLNLTKERFATLIFGVLIIEDILAIAMLALLSSVALTGSLQMSELLGMIGRLTVFLALVMIIGLLSVPKALRYIAQYRNNEMLLIATLGICFGVSLMAAWLGYSVALGAFLAGVLVAESRENAKIGILIEPVRDMFSAVFFVTIGMLINPILLITYALPILVITIAVVVGKIVTCSIGAFLAGNDTRTSLRVGMGLSQIGEFSFIIAQLGLTLSVTSEFLYPIAVMVSVITTLLTPYLIKNSDAVVVFLEKWVSPSILSFLNLYHQWVSNLSPTRNSDEQQVIKQILFKMAFPIVLNILIVATLFIGANTLNKYQWVVFSDNYLIQHTILWTVTMFLSLPIMMHTLFKFQALAMALAELSAEHLSSNQHKTHIQAVFTMIIFITGVVLLSIWLMVLSLTILPPWQVLVVLFLFLAWSVRAMWKRFNMLYSKLHLTIRESLSDHHKQNIPAPKTLLQTAQLTCVTLTQASPVVKHLIREVALRSRTGASIVGIGRGEKHLINPEPDEELQVGDTVLLLGTTAHLAVAKQILEGEQTPAS</sequence>
<feature type="transmembrane region" description="Helical" evidence="10">
    <location>
        <begin position="424"/>
        <end position="446"/>
    </location>
</feature>
<organism evidence="12 13">
    <name type="scientific">Beggiatoa leptomitoformis</name>
    <dbReference type="NCBI Taxonomy" id="288004"/>
    <lineage>
        <taxon>Bacteria</taxon>
        <taxon>Pseudomonadati</taxon>
        <taxon>Pseudomonadota</taxon>
        <taxon>Gammaproteobacteria</taxon>
        <taxon>Thiotrichales</taxon>
        <taxon>Thiotrichaceae</taxon>
        <taxon>Beggiatoa</taxon>
    </lineage>
</organism>
<dbReference type="Proteomes" id="UP000234271">
    <property type="component" value="Chromosome"/>
</dbReference>
<evidence type="ECO:0000313" key="13">
    <source>
        <dbReference type="Proteomes" id="UP000234271"/>
    </source>
</evidence>
<keyword evidence="5" id="KW-0633">Potassium transport</keyword>
<dbReference type="Gene3D" id="3.30.70.1450">
    <property type="entry name" value="Regulator of K+ conductance, C-terminal domain"/>
    <property type="match status" value="1"/>
</dbReference>
<dbReference type="InterPro" id="IPR006037">
    <property type="entry name" value="RCK_C"/>
</dbReference>
<feature type="transmembrane region" description="Helical" evidence="10">
    <location>
        <begin position="542"/>
        <end position="560"/>
    </location>
</feature>
<dbReference type="InterPro" id="IPR038770">
    <property type="entry name" value="Na+/solute_symporter_sf"/>
</dbReference>
<keyword evidence="4" id="KW-0050">Antiport</keyword>
<evidence type="ECO:0000256" key="8">
    <source>
        <dbReference type="ARBA" id="ARBA00023065"/>
    </source>
</evidence>
<keyword evidence="13" id="KW-1185">Reference proteome</keyword>
<dbReference type="GO" id="GO:0008324">
    <property type="term" value="F:monoatomic cation transmembrane transporter activity"/>
    <property type="evidence" value="ECO:0007669"/>
    <property type="project" value="InterPro"/>
</dbReference>
<keyword evidence="3" id="KW-0813">Transport</keyword>
<feature type="transmembrane region" description="Helical" evidence="10">
    <location>
        <begin position="85"/>
        <end position="107"/>
    </location>
</feature>
<feature type="transmembrane region" description="Helical" evidence="10">
    <location>
        <begin position="186"/>
        <end position="209"/>
    </location>
</feature>